<dbReference type="EMBL" id="QAYG01000003">
    <property type="protein sequence ID" value="PTW60884.1"/>
    <property type="molecule type" value="Genomic_DNA"/>
</dbReference>
<comment type="similarity">
    <text evidence="1 6">Belongs to the class I-like SAM-binding methyltransferase superfamily. RsmB/NOP family.</text>
</comment>
<dbReference type="GO" id="GO:0001510">
    <property type="term" value="P:RNA methylation"/>
    <property type="evidence" value="ECO:0007669"/>
    <property type="project" value="InterPro"/>
</dbReference>
<evidence type="ECO:0000256" key="3">
    <source>
        <dbReference type="ARBA" id="ARBA00022679"/>
    </source>
</evidence>
<dbReference type="PROSITE" id="PS01153">
    <property type="entry name" value="NOL1_NOP2_SUN"/>
    <property type="match status" value="1"/>
</dbReference>
<gene>
    <name evidence="9" type="ORF">C8N35_10363</name>
</gene>
<dbReference type="FunFam" id="3.40.50.150:FF:000257">
    <property type="entry name" value="16S rRNA methyltransferase"/>
    <property type="match status" value="1"/>
</dbReference>
<dbReference type="Proteomes" id="UP000244081">
    <property type="component" value="Unassembled WGS sequence"/>
</dbReference>
<dbReference type="InterPro" id="IPR001678">
    <property type="entry name" value="MeTrfase_RsmB-F_NOP2_dom"/>
</dbReference>
<feature type="binding site" evidence="6">
    <location>
        <position position="355"/>
    </location>
    <ligand>
        <name>S-adenosyl-L-methionine</name>
        <dbReference type="ChEBI" id="CHEBI:59789"/>
    </ligand>
</feature>
<dbReference type="GO" id="GO:0008173">
    <property type="term" value="F:RNA methyltransferase activity"/>
    <property type="evidence" value="ECO:0007669"/>
    <property type="project" value="InterPro"/>
</dbReference>
<dbReference type="InterPro" id="IPR049560">
    <property type="entry name" value="MeTrfase_RsmB-F_NOP2_cat"/>
</dbReference>
<keyword evidence="3 6" id="KW-0808">Transferase</keyword>
<evidence type="ECO:0000313" key="10">
    <source>
        <dbReference type="Proteomes" id="UP000244081"/>
    </source>
</evidence>
<feature type="binding site" evidence="6">
    <location>
        <position position="397"/>
    </location>
    <ligand>
        <name>S-adenosyl-L-methionine</name>
        <dbReference type="ChEBI" id="CHEBI:59789"/>
    </ligand>
</feature>
<dbReference type="InterPro" id="IPR006027">
    <property type="entry name" value="NusB_RsmB_TIM44"/>
</dbReference>
<accession>A0A2T5VAW3</accession>
<dbReference type="InterPro" id="IPR029063">
    <property type="entry name" value="SAM-dependent_MTases_sf"/>
</dbReference>
<keyword evidence="4 6" id="KW-0949">S-adenosyl-L-methionine</keyword>
<dbReference type="Pfam" id="PF01029">
    <property type="entry name" value="NusB"/>
    <property type="match status" value="1"/>
</dbReference>
<evidence type="ECO:0000313" key="9">
    <source>
        <dbReference type="EMBL" id="PTW60884.1"/>
    </source>
</evidence>
<feature type="compositionally biased region" description="Low complexity" evidence="7">
    <location>
        <begin position="65"/>
        <end position="75"/>
    </location>
</feature>
<protein>
    <submittedName>
        <fullName evidence="9">16S rRNA (Cytosine967-C5)-methyltransferase</fullName>
    </submittedName>
</protein>
<evidence type="ECO:0000256" key="7">
    <source>
        <dbReference type="SAM" id="MobiDB-lite"/>
    </source>
</evidence>
<name>A0A2T5VAW3_9HYPH</name>
<dbReference type="CDD" id="cd02440">
    <property type="entry name" value="AdoMet_MTases"/>
    <property type="match status" value="1"/>
</dbReference>
<evidence type="ECO:0000259" key="8">
    <source>
        <dbReference type="PROSITE" id="PS51686"/>
    </source>
</evidence>
<evidence type="ECO:0000256" key="4">
    <source>
        <dbReference type="ARBA" id="ARBA00022691"/>
    </source>
</evidence>
<keyword evidence="5 6" id="KW-0694">RNA-binding</keyword>
<feature type="compositionally biased region" description="Gly residues" evidence="7">
    <location>
        <begin position="1"/>
        <end position="10"/>
    </location>
</feature>
<dbReference type="Gene3D" id="1.10.940.10">
    <property type="entry name" value="NusB-like"/>
    <property type="match status" value="1"/>
</dbReference>
<dbReference type="AlphaFoldDB" id="A0A2T5VAW3"/>
<dbReference type="PANTHER" id="PTHR22807">
    <property type="entry name" value="NOP2 YEAST -RELATED NOL1/NOP2/FMU SUN DOMAIN-CONTAINING"/>
    <property type="match status" value="1"/>
</dbReference>
<dbReference type="PANTHER" id="PTHR22807:SF61">
    <property type="entry name" value="NOL1_NOP2_SUN FAMILY PROTEIN _ ANTITERMINATION NUSB DOMAIN-CONTAINING PROTEIN"/>
    <property type="match status" value="1"/>
</dbReference>
<evidence type="ECO:0000256" key="2">
    <source>
        <dbReference type="ARBA" id="ARBA00022603"/>
    </source>
</evidence>
<feature type="region of interest" description="Disordered" evidence="7">
    <location>
        <begin position="1"/>
        <end position="85"/>
    </location>
</feature>
<sequence>MSAGNGQTGGGDRRGQPGQKKTGRANGGPNRLDNRKGNRPHGAGGGKRPFAQKAGTGTGAGKGANAGSAADAGAQRPGARAAKVTPGLPVRRAAVAVLGKVVHNNRMLASELDAVNGHPLYRALADNDRALLRAILGVALRRRGQISDLVEKLLDRPIPEKTGRVEDILHVAIAQILFLDVADHAAVSVAVDEAGGDRMARPYKGLVNAVLRRLIRERDTLLADQDPVALNAPGWLFQRWRDTYGAETARAITAAHMEEPGLDLTLKPAENAAAWAARLGAQVLPTGSLRLVEAGRVEELDGFSEGTWWVQDAAAALPVRLLGDVAGLNVADLCAAPGGKTAQLAAAGAKVTAVDISNNRLKRVSENMARLSLDVEILAADLGKWEPAAPFDAILLDAPCTATGTARRHPDMPWLKRESDIATLAEIQGRFLRRALSWLKPGGVLVYCTCSLEPEEGERQIEALLAEGAGVERVPIASGEIAGLDGLVTASGDLRTLPCHWPSDQPRMGGLDGFFASRLKRVG</sequence>
<organism evidence="9 10">
    <name type="scientific">Breoghania corrubedonensis</name>
    <dbReference type="NCBI Taxonomy" id="665038"/>
    <lineage>
        <taxon>Bacteria</taxon>
        <taxon>Pseudomonadati</taxon>
        <taxon>Pseudomonadota</taxon>
        <taxon>Alphaproteobacteria</taxon>
        <taxon>Hyphomicrobiales</taxon>
        <taxon>Stappiaceae</taxon>
        <taxon>Breoghania</taxon>
    </lineage>
</organism>
<dbReference type="PROSITE" id="PS51686">
    <property type="entry name" value="SAM_MT_RSMB_NOP"/>
    <property type="match status" value="1"/>
</dbReference>
<evidence type="ECO:0000256" key="1">
    <source>
        <dbReference type="ARBA" id="ARBA00007494"/>
    </source>
</evidence>
<keyword evidence="2 6" id="KW-0489">Methyltransferase</keyword>
<dbReference type="InterPro" id="IPR035926">
    <property type="entry name" value="NusB-like_sf"/>
</dbReference>
<dbReference type="GO" id="GO:0003723">
    <property type="term" value="F:RNA binding"/>
    <property type="evidence" value="ECO:0007669"/>
    <property type="project" value="UniProtKB-UniRule"/>
</dbReference>
<proteinExistence type="inferred from homology"/>
<evidence type="ECO:0000256" key="6">
    <source>
        <dbReference type="PROSITE-ProRule" id="PRU01023"/>
    </source>
</evidence>
<dbReference type="PRINTS" id="PR02008">
    <property type="entry name" value="RCMTFAMILY"/>
</dbReference>
<reference evidence="9 10" key="1">
    <citation type="submission" date="2018-04" db="EMBL/GenBank/DDBJ databases">
        <title>Genomic Encyclopedia of Archaeal and Bacterial Type Strains, Phase II (KMG-II): from individual species to whole genera.</title>
        <authorList>
            <person name="Goeker M."/>
        </authorList>
    </citation>
    <scope>NUCLEOTIDE SEQUENCE [LARGE SCALE GENOMIC DNA]</scope>
    <source>
        <strain evidence="9 10">DSM 23382</strain>
    </source>
</reference>
<feature type="domain" description="SAM-dependent MTase RsmB/NOP-type" evidence="8">
    <location>
        <begin position="237"/>
        <end position="522"/>
    </location>
</feature>
<comment type="caution">
    <text evidence="9">The sequence shown here is derived from an EMBL/GenBank/DDBJ whole genome shotgun (WGS) entry which is preliminary data.</text>
</comment>
<dbReference type="SUPFAM" id="SSF53335">
    <property type="entry name" value="S-adenosyl-L-methionine-dependent methyltransferases"/>
    <property type="match status" value="1"/>
</dbReference>
<dbReference type="GO" id="GO:0006355">
    <property type="term" value="P:regulation of DNA-templated transcription"/>
    <property type="evidence" value="ECO:0007669"/>
    <property type="project" value="InterPro"/>
</dbReference>
<dbReference type="Pfam" id="PF01189">
    <property type="entry name" value="Methyltr_RsmB-F"/>
    <property type="match status" value="1"/>
</dbReference>
<dbReference type="InterPro" id="IPR018314">
    <property type="entry name" value="RsmB/NOL1/NOP2-like_CS"/>
</dbReference>
<keyword evidence="10" id="KW-1185">Reference proteome</keyword>
<dbReference type="Gene3D" id="3.40.50.150">
    <property type="entry name" value="Vaccinia Virus protein VP39"/>
    <property type="match status" value="1"/>
</dbReference>
<dbReference type="SUPFAM" id="SSF48013">
    <property type="entry name" value="NusB-like"/>
    <property type="match status" value="1"/>
</dbReference>
<feature type="binding site" evidence="6">
    <location>
        <position position="381"/>
    </location>
    <ligand>
        <name>S-adenosyl-L-methionine</name>
        <dbReference type="ChEBI" id="CHEBI:59789"/>
    </ligand>
</feature>
<evidence type="ECO:0000256" key="5">
    <source>
        <dbReference type="ARBA" id="ARBA00022884"/>
    </source>
</evidence>
<feature type="binding site" evidence="6">
    <location>
        <begin position="334"/>
        <end position="340"/>
    </location>
    <ligand>
        <name>S-adenosyl-L-methionine</name>
        <dbReference type="ChEBI" id="CHEBI:59789"/>
    </ligand>
</feature>
<dbReference type="InterPro" id="IPR023267">
    <property type="entry name" value="RCMT"/>
</dbReference>
<feature type="active site" description="Nucleophile" evidence="6">
    <location>
        <position position="450"/>
    </location>
</feature>